<dbReference type="Proteomes" id="UP000639643">
    <property type="component" value="Unassembled WGS sequence"/>
</dbReference>
<proteinExistence type="predicted"/>
<name>A0A8H6N874_9PEZI</name>
<reference evidence="1" key="1">
    <citation type="journal article" date="2020" name="Phytopathology">
        <title>Genome Sequence Resources of Colletotrichum truncatum, C. plurivorum, C. musicola, and C. sojae: Four Species Pathogenic to Soybean (Glycine max).</title>
        <authorList>
            <person name="Rogerio F."/>
            <person name="Boufleur T.R."/>
            <person name="Ciampi-Guillardi M."/>
            <person name="Sukno S.A."/>
            <person name="Thon M.R."/>
            <person name="Massola Junior N.S."/>
            <person name="Baroncelli R."/>
        </authorList>
    </citation>
    <scope>NUCLEOTIDE SEQUENCE</scope>
    <source>
        <strain evidence="1">LFN0074</strain>
    </source>
</reference>
<gene>
    <name evidence="1" type="ORF">CMUS01_10853</name>
</gene>
<organism evidence="1 2">
    <name type="scientific">Colletotrichum musicola</name>
    <dbReference type="NCBI Taxonomy" id="2175873"/>
    <lineage>
        <taxon>Eukaryota</taxon>
        <taxon>Fungi</taxon>
        <taxon>Dikarya</taxon>
        <taxon>Ascomycota</taxon>
        <taxon>Pezizomycotina</taxon>
        <taxon>Sordariomycetes</taxon>
        <taxon>Hypocreomycetidae</taxon>
        <taxon>Glomerellales</taxon>
        <taxon>Glomerellaceae</taxon>
        <taxon>Colletotrichum</taxon>
        <taxon>Colletotrichum orchidearum species complex</taxon>
    </lineage>
</organism>
<dbReference type="EMBL" id="WIGM01000519">
    <property type="protein sequence ID" value="KAF6823040.1"/>
    <property type="molecule type" value="Genomic_DNA"/>
</dbReference>
<accession>A0A8H6N874</accession>
<evidence type="ECO:0000313" key="1">
    <source>
        <dbReference type="EMBL" id="KAF6823040.1"/>
    </source>
</evidence>
<dbReference type="AlphaFoldDB" id="A0A8H6N874"/>
<keyword evidence="2" id="KW-1185">Reference proteome</keyword>
<protein>
    <submittedName>
        <fullName evidence="1">Uncharacterized protein</fullName>
    </submittedName>
</protein>
<sequence>MVPSEHANLPAAFRGFGYLSQYVAHDDSSLDPSWAALPWMLISTSSNARRFSPCGDHSRFQPPTSLSQSVSFTARHGLSVGHTVERGVLD</sequence>
<evidence type="ECO:0000313" key="2">
    <source>
        <dbReference type="Proteomes" id="UP000639643"/>
    </source>
</evidence>
<comment type="caution">
    <text evidence="1">The sequence shown here is derived from an EMBL/GenBank/DDBJ whole genome shotgun (WGS) entry which is preliminary data.</text>
</comment>